<sequence>MTLLIEQMKSLVSRADILVSDANRIFFDAELLQAGEFSSQVDMLQTEFYNKLMEIVSKIQLQDAPGFIQDSSIALPYYQNTQFQLFGALPYKEKGLAFDIFFQNQSKFIDAASQSQIFTMDKFTNQHLSVSAELLNNAISFRSVIDLARAEEPPGLDTNLRSPLQMTPKHALKPMQSPYTVPNLNNPSNFNNPPLNEESIDYENYSDKNDSSVYRDTYKRLESENSEPPLSSEPMSPWKPLNQRVKEQIIRRESLKKEQLEKIKNQNQKLITQHQKAILIKQQKIAEYQQKTAEKDKKSLIKRQEFQQQRVQHAIQTTHKIEEARRKKQLERQELLEKIQKNWEDNEKRKREYKQAHKPKKMAENSLNNKEQQVLWSGYEAVINGSFLDDVDKISKEGKDIVELCRQFEVKEAQTQIMCIILDQKQVQSQQFLHQLFYCSIYNLFTSNSRYQSYSKSLSTYEHQIVFPQTASSDIYQIPGITDESLILYCIFVILSKLVELPDSNAISFGNSTLQILNNDIFSEQQQIPLQQLCAEHFPSSCSLLIPPKQQSKLPSTPLLNLLIDGIIQKFEFPLLVNDLFLKQLSENQSKEFWLYDSFSSAQISFRILSVLIQNGISLNDEFGLKLFVLSVNQAAQLILSPHCYVEDKITVEGAVVTNQIMKQEFITLFTELLNIINILLNKDSVDLEKLDQITKTVLKQELQFITIISLSPKVFYYPDTSVFNTVYPFYVFLPRLTTPMALKLSLNKNITDNTNCVFNTYAPLNYKFDCYNPIFKTFQQYQDQIVNPGIMQAIVLIKNLLQTKLFETAFLKDYFVQTLEVLPVECWVSKQCCQVIKDVGEAVYVRVEANGVI</sequence>
<evidence type="ECO:0000256" key="2">
    <source>
        <dbReference type="SAM" id="MobiDB-lite"/>
    </source>
</evidence>
<keyword evidence="1" id="KW-0175">Coiled coil</keyword>
<feature type="compositionally biased region" description="Low complexity" evidence="2">
    <location>
        <begin position="182"/>
        <end position="197"/>
    </location>
</feature>
<evidence type="ECO:0000256" key="1">
    <source>
        <dbReference type="SAM" id="Coils"/>
    </source>
</evidence>
<feature type="compositionally biased region" description="Low complexity" evidence="2">
    <location>
        <begin position="226"/>
        <end position="236"/>
    </location>
</feature>
<evidence type="ECO:0000313" key="4">
    <source>
        <dbReference type="Proteomes" id="UP001642409"/>
    </source>
</evidence>
<proteinExistence type="predicted"/>
<keyword evidence="4" id="KW-1185">Reference proteome</keyword>
<protein>
    <submittedName>
        <fullName evidence="3">Uncharacterized protein</fullName>
    </submittedName>
</protein>
<name>A0ABP1GSX2_9EUKA</name>
<feature type="coiled-coil region" evidence="1">
    <location>
        <begin position="321"/>
        <end position="356"/>
    </location>
</feature>
<organism evidence="3 4">
    <name type="scientific">Hexamita inflata</name>
    <dbReference type="NCBI Taxonomy" id="28002"/>
    <lineage>
        <taxon>Eukaryota</taxon>
        <taxon>Metamonada</taxon>
        <taxon>Diplomonadida</taxon>
        <taxon>Hexamitidae</taxon>
        <taxon>Hexamitinae</taxon>
        <taxon>Hexamita</taxon>
    </lineage>
</organism>
<comment type="caution">
    <text evidence="3">The sequence shown here is derived from an EMBL/GenBank/DDBJ whole genome shotgun (WGS) entry which is preliminary data.</text>
</comment>
<accession>A0ABP1GSX2</accession>
<reference evidence="3 4" key="1">
    <citation type="submission" date="2024-07" db="EMBL/GenBank/DDBJ databases">
        <authorList>
            <person name="Akdeniz Z."/>
        </authorList>
    </citation>
    <scope>NUCLEOTIDE SEQUENCE [LARGE SCALE GENOMIC DNA]</scope>
</reference>
<dbReference type="Proteomes" id="UP001642409">
    <property type="component" value="Unassembled WGS sequence"/>
</dbReference>
<feature type="region of interest" description="Disordered" evidence="2">
    <location>
        <begin position="173"/>
        <end position="240"/>
    </location>
</feature>
<evidence type="ECO:0000313" key="3">
    <source>
        <dbReference type="EMBL" id="CAL5978908.1"/>
    </source>
</evidence>
<gene>
    <name evidence="3" type="ORF">HINF_LOCUS5055</name>
</gene>
<dbReference type="EMBL" id="CAXDID020000009">
    <property type="protein sequence ID" value="CAL5978908.1"/>
    <property type="molecule type" value="Genomic_DNA"/>
</dbReference>